<gene>
    <name evidence="5" type="ORF">GGQ22_04465</name>
</gene>
<accession>A0A6I3J548</accession>
<dbReference type="NCBIfam" id="NF033679">
    <property type="entry name" value="DNRLRE_dom"/>
    <property type="match status" value="1"/>
</dbReference>
<dbReference type="AlphaFoldDB" id="A0A6I3J548"/>
<dbReference type="Pfam" id="PF24517">
    <property type="entry name" value="CBM96"/>
    <property type="match status" value="1"/>
</dbReference>
<protein>
    <submittedName>
        <fullName evidence="5">DNRLRE domain-containing protein</fullName>
    </submittedName>
</protein>
<keyword evidence="6" id="KW-1185">Reference proteome</keyword>
<reference evidence="5 6" key="1">
    <citation type="submission" date="2019-10" db="EMBL/GenBank/DDBJ databases">
        <title>Nocardioides novel species isolated from the excrement of Marmot.</title>
        <authorList>
            <person name="Zhang G."/>
        </authorList>
    </citation>
    <scope>NUCLEOTIDE SEQUENCE [LARGE SCALE GENOMIC DNA]</scope>
    <source>
        <strain evidence="6">zg-579</strain>
    </source>
</reference>
<feature type="domain" description="Carbohydrate-binding module family 96" evidence="4">
    <location>
        <begin position="280"/>
        <end position="370"/>
    </location>
</feature>
<evidence type="ECO:0000256" key="1">
    <source>
        <dbReference type="ARBA" id="ARBA00004613"/>
    </source>
</evidence>
<evidence type="ECO:0000259" key="4">
    <source>
        <dbReference type="Pfam" id="PF24517"/>
    </source>
</evidence>
<sequence length="589" mass="61185">MHQSSEGSATRRARLAVPIGIAALAAAGITTISSGPISKSFADEAGTQASVWTPANATTLTTDLSDGSTSARVYSSPINYRAEDGSWRAIDNTLVDSSEPGVLVQNEANDFALTIPQDASKAPVKFEQDGNWISMRMEGVGDAPADVSGPSATFPEVEDAASVTYTVTDDGVKEDIVLNRAPGDGPLQYRYVLRTSVGVTPALQSDGSISFTAGSDFVASIPAGVMIDSAESPDQIHDVDFDLENVRDRVWSLTVTPSLAWLNDSARVYPVRIDPSLSDQPTRDCWIYQATPNTSRCGSSSVYLKAGYASGGHYRSLLKFNLGAIPANVSVTSASINLYLDATQTTTAQSATYGILRLDQAFSTTATWNSSGYTAWSGGSTAGGLQSSLDLGGQTSGYKVFDGVEPLVQDWLDGFSVNQGVLLKQVGTAAANVLSFGSSSNTSAGKKPFIAVDYEPIPSEADALAELAATESEVFPPAVINSAADAAGPVTISPALGAGEHLKRNADGTIVVVDAAGTTKMSVAVADATDASGATAPSAATVSGDSLIINVSPAAGLTYPLVVQVVTDAPVVEKSEEPQTYAEWEMDTW</sequence>
<dbReference type="Proteomes" id="UP000433406">
    <property type="component" value="Unassembled WGS sequence"/>
</dbReference>
<organism evidence="5 6">
    <name type="scientific">Nocardioides marmotae</name>
    <dbReference type="NCBI Taxonomy" id="2663857"/>
    <lineage>
        <taxon>Bacteria</taxon>
        <taxon>Bacillati</taxon>
        <taxon>Actinomycetota</taxon>
        <taxon>Actinomycetes</taxon>
        <taxon>Propionibacteriales</taxon>
        <taxon>Nocardioidaceae</taxon>
        <taxon>Nocardioides</taxon>
    </lineage>
</organism>
<dbReference type="EMBL" id="WLCI01000005">
    <property type="protein sequence ID" value="MTB94332.1"/>
    <property type="molecule type" value="Genomic_DNA"/>
</dbReference>
<comment type="caution">
    <text evidence="5">The sequence shown here is derived from an EMBL/GenBank/DDBJ whole genome shotgun (WGS) entry which is preliminary data.</text>
</comment>
<evidence type="ECO:0000313" key="6">
    <source>
        <dbReference type="Proteomes" id="UP000433406"/>
    </source>
</evidence>
<comment type="subcellular location">
    <subcellularLocation>
        <location evidence="1">Secreted</location>
    </subcellularLocation>
</comment>
<dbReference type="GO" id="GO:0005576">
    <property type="term" value="C:extracellular region"/>
    <property type="evidence" value="ECO:0007669"/>
    <property type="project" value="UniProtKB-SubCell"/>
</dbReference>
<evidence type="ECO:0000256" key="3">
    <source>
        <dbReference type="ARBA" id="ARBA00022729"/>
    </source>
</evidence>
<proteinExistence type="predicted"/>
<keyword evidence="2" id="KW-0964">Secreted</keyword>
<evidence type="ECO:0000256" key="2">
    <source>
        <dbReference type="ARBA" id="ARBA00022525"/>
    </source>
</evidence>
<dbReference type="InterPro" id="IPR055372">
    <property type="entry name" value="CBM96"/>
</dbReference>
<evidence type="ECO:0000313" key="5">
    <source>
        <dbReference type="EMBL" id="MTB94332.1"/>
    </source>
</evidence>
<keyword evidence="3" id="KW-0732">Signal</keyword>
<name>A0A6I3J548_9ACTN</name>
<dbReference type="RefSeq" id="WP_154614147.1">
    <property type="nucleotide sequence ID" value="NZ_CP053660.1"/>
</dbReference>